<dbReference type="AlphaFoldDB" id="A0AB38U178"/>
<dbReference type="InterPro" id="IPR036390">
    <property type="entry name" value="WH_DNA-bd_sf"/>
</dbReference>
<dbReference type="InterPro" id="IPR005119">
    <property type="entry name" value="LysR_subst-bd"/>
</dbReference>
<evidence type="ECO:0000259" key="5">
    <source>
        <dbReference type="PROSITE" id="PS50931"/>
    </source>
</evidence>
<dbReference type="PROSITE" id="PS50931">
    <property type="entry name" value="HTH_LYSR"/>
    <property type="match status" value="1"/>
</dbReference>
<sequence length="288" mass="31362">MDLIQLEMFQAVARHGSIAAAAQAVHRVPSNLTTRIKQLEEELGVDLFTRERNRLQLSQPGRVFLDYASRILGLVSEARAVTAGQQPAGRFALGALESTAAVRIPGILAAYNQRFPQVALELATGPSGQIIDALLGGDLIAAFVDGPLDHPELTGFPVFDEQMVVVAPSNHAPIRRGRDADGDALYVFRKNCSYRRHLERWLAHDGAVHGEIRELESYHGMLACVSAGGGLAIMPLSMLESMPGSQTVRAWPMGKEFGLLRTWLVWRKETISKALEAFTQLVKASASA</sequence>
<comment type="similarity">
    <text evidence="1">Belongs to the LysR transcriptional regulatory family.</text>
</comment>
<evidence type="ECO:0000256" key="4">
    <source>
        <dbReference type="ARBA" id="ARBA00023163"/>
    </source>
</evidence>
<protein>
    <submittedName>
        <fullName evidence="6">LysR substrate-binding domain-containing protein</fullName>
    </submittedName>
</protein>
<dbReference type="SUPFAM" id="SSF53850">
    <property type="entry name" value="Periplasmic binding protein-like II"/>
    <property type="match status" value="1"/>
</dbReference>
<organism evidence="6 7">
    <name type="scientific">Burkholderia gladioli</name>
    <name type="common">Pseudomonas marginata</name>
    <name type="synonym">Phytomonas marginata</name>
    <dbReference type="NCBI Taxonomy" id="28095"/>
    <lineage>
        <taxon>Bacteria</taxon>
        <taxon>Pseudomonadati</taxon>
        <taxon>Pseudomonadota</taxon>
        <taxon>Betaproteobacteria</taxon>
        <taxon>Burkholderiales</taxon>
        <taxon>Burkholderiaceae</taxon>
        <taxon>Burkholderia</taxon>
    </lineage>
</organism>
<evidence type="ECO:0000313" key="6">
    <source>
        <dbReference type="EMBL" id="UWX73737.1"/>
    </source>
</evidence>
<dbReference type="GO" id="GO:0003700">
    <property type="term" value="F:DNA-binding transcription factor activity"/>
    <property type="evidence" value="ECO:0007669"/>
    <property type="project" value="InterPro"/>
</dbReference>
<dbReference type="SUPFAM" id="SSF46785">
    <property type="entry name" value="Winged helix' DNA-binding domain"/>
    <property type="match status" value="1"/>
</dbReference>
<dbReference type="NCBIfam" id="NF047711">
    <property type="entry name" value="PutUtilRegPtrR"/>
    <property type="match status" value="1"/>
</dbReference>
<dbReference type="Gene3D" id="1.10.10.10">
    <property type="entry name" value="Winged helix-like DNA-binding domain superfamily/Winged helix DNA-binding domain"/>
    <property type="match status" value="1"/>
</dbReference>
<keyword evidence="3" id="KW-0238">DNA-binding</keyword>
<keyword evidence="2" id="KW-0805">Transcription regulation</keyword>
<feature type="domain" description="HTH lysR-type" evidence="5">
    <location>
        <begin position="1"/>
        <end position="58"/>
    </location>
</feature>
<reference evidence="6" key="1">
    <citation type="submission" date="2022-09" db="EMBL/GenBank/DDBJ databases">
        <title>Genomic of Burkholderia gladioli.</title>
        <authorList>
            <person name="Wu H."/>
        </authorList>
    </citation>
    <scope>NUCLEOTIDE SEQUENCE</scope>
    <source>
        <strain evidence="6">ZN-S4</strain>
    </source>
</reference>
<dbReference type="InterPro" id="IPR036388">
    <property type="entry name" value="WH-like_DNA-bd_sf"/>
</dbReference>
<dbReference type="RefSeq" id="WP_047837437.1">
    <property type="nucleotide sequence ID" value="NZ_CADEPP010000003.1"/>
</dbReference>
<proteinExistence type="inferred from homology"/>
<dbReference type="InterPro" id="IPR000847">
    <property type="entry name" value="LysR_HTH_N"/>
</dbReference>
<dbReference type="GO" id="GO:0000976">
    <property type="term" value="F:transcription cis-regulatory region binding"/>
    <property type="evidence" value="ECO:0007669"/>
    <property type="project" value="TreeGrafter"/>
</dbReference>
<keyword evidence="4" id="KW-0804">Transcription</keyword>
<gene>
    <name evidence="6" type="ORF">NYZ96_19500</name>
</gene>
<evidence type="ECO:0000256" key="2">
    <source>
        <dbReference type="ARBA" id="ARBA00023015"/>
    </source>
</evidence>
<dbReference type="EMBL" id="CP104215">
    <property type="protein sequence ID" value="UWX73737.1"/>
    <property type="molecule type" value="Genomic_DNA"/>
</dbReference>
<dbReference type="Proteomes" id="UP001059745">
    <property type="component" value="Chromosome 2"/>
</dbReference>
<name>A0AB38U178_BURGA</name>
<dbReference type="Gene3D" id="3.40.190.290">
    <property type="match status" value="1"/>
</dbReference>
<dbReference type="PANTHER" id="PTHR30126:SF40">
    <property type="entry name" value="HTH-TYPE TRANSCRIPTIONAL REGULATOR GLTR"/>
    <property type="match status" value="1"/>
</dbReference>
<accession>A0AB38U178</accession>
<evidence type="ECO:0000313" key="7">
    <source>
        <dbReference type="Proteomes" id="UP001059745"/>
    </source>
</evidence>
<dbReference type="Pfam" id="PF03466">
    <property type="entry name" value="LysR_substrate"/>
    <property type="match status" value="1"/>
</dbReference>
<dbReference type="PANTHER" id="PTHR30126">
    <property type="entry name" value="HTH-TYPE TRANSCRIPTIONAL REGULATOR"/>
    <property type="match status" value="1"/>
</dbReference>
<dbReference type="CDD" id="cd08442">
    <property type="entry name" value="PBP2_YofA_SoxR_like"/>
    <property type="match status" value="1"/>
</dbReference>
<evidence type="ECO:0000256" key="1">
    <source>
        <dbReference type="ARBA" id="ARBA00009437"/>
    </source>
</evidence>
<dbReference type="FunFam" id="1.10.10.10:FF:000001">
    <property type="entry name" value="LysR family transcriptional regulator"/>
    <property type="match status" value="1"/>
</dbReference>
<evidence type="ECO:0000256" key="3">
    <source>
        <dbReference type="ARBA" id="ARBA00023125"/>
    </source>
</evidence>
<dbReference type="Pfam" id="PF00126">
    <property type="entry name" value="HTH_1"/>
    <property type="match status" value="1"/>
</dbReference>